<dbReference type="SMART" id="SM00363">
    <property type="entry name" value="S4"/>
    <property type="match status" value="1"/>
</dbReference>
<evidence type="ECO:0000259" key="8">
    <source>
        <dbReference type="SMART" id="SM00363"/>
    </source>
</evidence>
<dbReference type="InterPro" id="IPR006224">
    <property type="entry name" value="PsdUridine_synth_RluA-like_CS"/>
</dbReference>
<dbReference type="InterPro" id="IPR020103">
    <property type="entry name" value="PsdUridine_synth_cat_dom_sf"/>
</dbReference>
<dbReference type="PROSITE" id="PS01129">
    <property type="entry name" value="PSI_RLU"/>
    <property type="match status" value="1"/>
</dbReference>
<evidence type="ECO:0000256" key="4">
    <source>
        <dbReference type="ARBA" id="ARBA00023235"/>
    </source>
</evidence>
<dbReference type="PROSITE" id="PS50889">
    <property type="entry name" value="S4"/>
    <property type="match status" value="1"/>
</dbReference>
<dbReference type="CDD" id="cd00165">
    <property type="entry name" value="S4"/>
    <property type="match status" value="1"/>
</dbReference>
<gene>
    <name evidence="9" type="ORF">OWO01_09030</name>
</gene>
<organism evidence="9 10">
    <name type="scientific">Natronobacillus azotifigens</name>
    <dbReference type="NCBI Taxonomy" id="472978"/>
    <lineage>
        <taxon>Bacteria</taxon>
        <taxon>Bacillati</taxon>
        <taxon>Bacillota</taxon>
        <taxon>Bacilli</taxon>
        <taxon>Bacillales</taxon>
        <taxon>Bacillaceae</taxon>
        <taxon>Natronobacillus</taxon>
    </lineage>
</organism>
<dbReference type="InterPro" id="IPR002942">
    <property type="entry name" value="S4_RNA-bd"/>
</dbReference>
<dbReference type="Gene3D" id="3.10.290.10">
    <property type="entry name" value="RNA-binding S4 domain"/>
    <property type="match status" value="1"/>
</dbReference>
<comment type="function">
    <text evidence="7">Responsible for synthesis of pseudouridine from uracil.</text>
</comment>
<keyword evidence="10" id="KW-1185">Reference proteome</keyword>
<dbReference type="Pfam" id="PF01479">
    <property type="entry name" value="S4"/>
    <property type="match status" value="1"/>
</dbReference>
<keyword evidence="3 6" id="KW-0694">RNA-binding</keyword>
<dbReference type="GO" id="GO:0120159">
    <property type="term" value="F:rRNA pseudouridine synthase activity"/>
    <property type="evidence" value="ECO:0007669"/>
    <property type="project" value="UniProtKB-ARBA"/>
</dbReference>
<evidence type="ECO:0000313" key="9">
    <source>
        <dbReference type="EMBL" id="MCZ0703357.1"/>
    </source>
</evidence>
<dbReference type="EC" id="5.4.99.-" evidence="7"/>
<dbReference type="PANTHER" id="PTHR21600">
    <property type="entry name" value="MITOCHONDRIAL RNA PSEUDOURIDINE SYNTHASE"/>
    <property type="match status" value="1"/>
</dbReference>
<evidence type="ECO:0000256" key="7">
    <source>
        <dbReference type="RuleBase" id="RU362028"/>
    </source>
</evidence>
<dbReference type="RefSeq" id="WP_268780129.1">
    <property type="nucleotide sequence ID" value="NZ_JAPRAT010000016.1"/>
</dbReference>
<comment type="caution">
    <text evidence="9">The sequence shown here is derived from an EMBL/GenBank/DDBJ whole genome shotgun (WGS) entry which is preliminary data.</text>
</comment>
<evidence type="ECO:0000256" key="1">
    <source>
        <dbReference type="ARBA" id="ARBA00000073"/>
    </source>
</evidence>
<dbReference type="Pfam" id="PF00849">
    <property type="entry name" value="PseudoU_synth_2"/>
    <property type="match status" value="1"/>
</dbReference>
<sequence>MNVNSHRVSEEETYQRIDKVLTKLLPEVSRSQIQSWIKSGHVLVNQAPVKNNYKCEPDAVISWEIPEPEEMEIKAEDIPIEIVYEDKDVLVVNKPRGMVVHPSIGHSSETLVNALLHHCNDLSGINGVIRPGIVHRIDRDTSGLLMVAKNDQAHQALAEQLQAKTVKRSYVALVHGAIPHEYGTIEAPIARDPKDRQSMTVVTGGRDAITHFEVIERINQLFTYVKCVLETGRTHQIRVHMKYIGFPLVGDPKYGQRKSLSMNGQALHAQELGFEHPTTKEWLQFTVEPPEEFNEALKKIREMH</sequence>
<reference evidence="9" key="1">
    <citation type="submission" date="2022-11" db="EMBL/GenBank/DDBJ databases">
        <title>WGS of Natronobacillus azotifigens 24KS-1, an anaerobic diazotrophic haloalkaliphile from soda-rich habitats.</title>
        <authorList>
            <person name="Sorokin D.Y."/>
            <person name="Merkel A.Y."/>
        </authorList>
    </citation>
    <scope>NUCLEOTIDE SEQUENCE</scope>
    <source>
        <strain evidence="9">24KS-1</strain>
    </source>
</reference>
<evidence type="ECO:0000313" key="10">
    <source>
        <dbReference type="Proteomes" id="UP001084197"/>
    </source>
</evidence>
<accession>A0A9J6RCX5</accession>
<protein>
    <recommendedName>
        <fullName evidence="7">Pseudouridine synthase</fullName>
        <ecNumber evidence="7">5.4.99.-</ecNumber>
    </recommendedName>
</protein>
<dbReference type="GO" id="GO:0000455">
    <property type="term" value="P:enzyme-directed rRNA pseudouridine synthesis"/>
    <property type="evidence" value="ECO:0007669"/>
    <property type="project" value="TreeGrafter"/>
</dbReference>
<evidence type="ECO:0000256" key="6">
    <source>
        <dbReference type="PROSITE-ProRule" id="PRU00182"/>
    </source>
</evidence>
<dbReference type="SUPFAM" id="SSF55120">
    <property type="entry name" value="Pseudouridine synthase"/>
    <property type="match status" value="1"/>
</dbReference>
<evidence type="ECO:0000256" key="5">
    <source>
        <dbReference type="PIRSR" id="PIRSR606225-1"/>
    </source>
</evidence>
<comment type="catalytic activity">
    <reaction evidence="1 7">
        <text>a uridine in RNA = a pseudouridine in RNA</text>
        <dbReference type="Rhea" id="RHEA:48348"/>
        <dbReference type="Rhea" id="RHEA-COMP:12068"/>
        <dbReference type="Rhea" id="RHEA-COMP:12069"/>
        <dbReference type="ChEBI" id="CHEBI:65314"/>
        <dbReference type="ChEBI" id="CHEBI:65315"/>
    </reaction>
</comment>
<dbReference type="FunFam" id="3.30.2350.10:FF:000006">
    <property type="entry name" value="Pseudouridine synthase"/>
    <property type="match status" value="1"/>
</dbReference>
<dbReference type="NCBIfam" id="TIGR00005">
    <property type="entry name" value="rluA_subfam"/>
    <property type="match status" value="1"/>
</dbReference>
<dbReference type="InterPro" id="IPR036986">
    <property type="entry name" value="S4_RNA-bd_sf"/>
</dbReference>
<dbReference type="InterPro" id="IPR050188">
    <property type="entry name" value="RluA_PseudoU_synthase"/>
</dbReference>
<dbReference type="InterPro" id="IPR006145">
    <property type="entry name" value="PsdUridine_synth_RsuA/RluA"/>
</dbReference>
<dbReference type="CDD" id="cd02869">
    <property type="entry name" value="PseudoU_synth_RluA_like"/>
    <property type="match status" value="1"/>
</dbReference>
<dbReference type="GO" id="GO:0003723">
    <property type="term" value="F:RNA binding"/>
    <property type="evidence" value="ECO:0007669"/>
    <property type="project" value="UniProtKB-KW"/>
</dbReference>
<dbReference type="PANTHER" id="PTHR21600:SF44">
    <property type="entry name" value="RIBOSOMAL LARGE SUBUNIT PSEUDOURIDINE SYNTHASE D"/>
    <property type="match status" value="1"/>
</dbReference>
<dbReference type="Gene3D" id="3.30.2350.10">
    <property type="entry name" value="Pseudouridine synthase"/>
    <property type="match status" value="1"/>
</dbReference>
<keyword evidence="4 7" id="KW-0413">Isomerase</keyword>
<comment type="similarity">
    <text evidence="2 7">Belongs to the pseudouridine synthase RluA family.</text>
</comment>
<evidence type="ECO:0000256" key="3">
    <source>
        <dbReference type="ARBA" id="ARBA00022884"/>
    </source>
</evidence>
<dbReference type="Proteomes" id="UP001084197">
    <property type="component" value="Unassembled WGS sequence"/>
</dbReference>
<dbReference type="EMBL" id="JAPRAT010000016">
    <property type="protein sequence ID" value="MCZ0703357.1"/>
    <property type="molecule type" value="Genomic_DNA"/>
</dbReference>
<dbReference type="SUPFAM" id="SSF55174">
    <property type="entry name" value="Alpha-L RNA-binding motif"/>
    <property type="match status" value="1"/>
</dbReference>
<dbReference type="AlphaFoldDB" id="A0A9J6RCX5"/>
<evidence type="ECO:0000256" key="2">
    <source>
        <dbReference type="ARBA" id="ARBA00010876"/>
    </source>
</evidence>
<dbReference type="InterPro" id="IPR006225">
    <property type="entry name" value="PsdUridine_synth_RluC/D"/>
</dbReference>
<name>A0A9J6RCX5_9BACI</name>
<feature type="domain" description="RNA-binding S4" evidence="8">
    <location>
        <begin position="15"/>
        <end position="79"/>
    </location>
</feature>
<proteinExistence type="inferred from homology"/>
<feature type="active site" evidence="5">
    <location>
        <position position="138"/>
    </location>
</feature>